<organism evidence="2 3">
    <name type="scientific">Favolaschia claudopus</name>
    <dbReference type="NCBI Taxonomy" id="2862362"/>
    <lineage>
        <taxon>Eukaryota</taxon>
        <taxon>Fungi</taxon>
        <taxon>Dikarya</taxon>
        <taxon>Basidiomycota</taxon>
        <taxon>Agaricomycotina</taxon>
        <taxon>Agaricomycetes</taxon>
        <taxon>Agaricomycetidae</taxon>
        <taxon>Agaricales</taxon>
        <taxon>Marasmiineae</taxon>
        <taxon>Mycenaceae</taxon>
        <taxon>Favolaschia</taxon>
    </lineage>
</organism>
<accession>A0AAW0CRF2</accession>
<evidence type="ECO:0000256" key="1">
    <source>
        <dbReference type="SAM" id="Phobius"/>
    </source>
</evidence>
<name>A0AAW0CRF2_9AGAR</name>
<evidence type="ECO:0000313" key="2">
    <source>
        <dbReference type="EMBL" id="KAK7042479.1"/>
    </source>
</evidence>
<dbReference type="Pfam" id="PF16015">
    <property type="entry name" value="Promethin"/>
    <property type="match status" value="1"/>
</dbReference>
<proteinExistence type="predicted"/>
<sequence length="191" mass="21127">MSDSETPSAKEQLTAHFEKSASAVRGYADQFESSYARPAMKTTSAYFDEYPITSTFVTIFASLTIFPVLTFIALSLFTILSLSFLALCCAFVVSSAVILFFLSILILCVITAFFASGFFTALAISTYLLWRFVTLVRSNGRDGLSSWAVETKTRFIRPKRREPSDESAVVVDMKEAPSEDILVGNVKQENS</sequence>
<dbReference type="EMBL" id="JAWWNJ010000013">
    <property type="protein sequence ID" value="KAK7042479.1"/>
    <property type="molecule type" value="Genomic_DNA"/>
</dbReference>
<keyword evidence="1" id="KW-0472">Membrane</keyword>
<feature type="transmembrane region" description="Helical" evidence="1">
    <location>
        <begin position="112"/>
        <end position="130"/>
    </location>
</feature>
<gene>
    <name evidence="2" type="ORF">R3P38DRAFT_317677</name>
</gene>
<protein>
    <submittedName>
        <fullName evidence="2">Uncharacterized protein</fullName>
    </submittedName>
</protein>
<feature type="transmembrane region" description="Helical" evidence="1">
    <location>
        <begin position="56"/>
        <end position="77"/>
    </location>
</feature>
<keyword evidence="1" id="KW-0812">Transmembrane</keyword>
<evidence type="ECO:0000313" key="3">
    <source>
        <dbReference type="Proteomes" id="UP001362999"/>
    </source>
</evidence>
<dbReference type="AlphaFoldDB" id="A0AAW0CRF2"/>
<dbReference type="Proteomes" id="UP001362999">
    <property type="component" value="Unassembled WGS sequence"/>
</dbReference>
<feature type="transmembrane region" description="Helical" evidence="1">
    <location>
        <begin position="84"/>
        <end position="106"/>
    </location>
</feature>
<comment type="caution">
    <text evidence="2">The sequence shown here is derived from an EMBL/GenBank/DDBJ whole genome shotgun (WGS) entry which is preliminary data.</text>
</comment>
<reference evidence="2 3" key="1">
    <citation type="journal article" date="2024" name="J Genomics">
        <title>Draft genome sequencing and assembly of Favolaschia claudopus CIRM-BRFM 2984 isolated from oak limbs.</title>
        <authorList>
            <person name="Navarro D."/>
            <person name="Drula E."/>
            <person name="Chaduli D."/>
            <person name="Cazenave R."/>
            <person name="Ahrendt S."/>
            <person name="Wang J."/>
            <person name="Lipzen A."/>
            <person name="Daum C."/>
            <person name="Barry K."/>
            <person name="Grigoriev I.V."/>
            <person name="Favel A."/>
            <person name="Rosso M.N."/>
            <person name="Martin F."/>
        </authorList>
    </citation>
    <scope>NUCLEOTIDE SEQUENCE [LARGE SCALE GENOMIC DNA]</scope>
    <source>
        <strain evidence="2 3">CIRM-BRFM 2984</strain>
    </source>
</reference>
<keyword evidence="1" id="KW-1133">Transmembrane helix</keyword>
<keyword evidence="3" id="KW-1185">Reference proteome</keyword>